<feature type="transmembrane region" description="Helical" evidence="8">
    <location>
        <begin position="12"/>
        <end position="36"/>
    </location>
</feature>
<evidence type="ECO:0000256" key="8">
    <source>
        <dbReference type="SAM" id="Phobius"/>
    </source>
</evidence>
<dbReference type="InterPro" id="IPR013057">
    <property type="entry name" value="AA_transpt_TM"/>
</dbReference>
<evidence type="ECO:0000256" key="6">
    <source>
        <dbReference type="ARBA" id="ARBA00023180"/>
    </source>
</evidence>
<feature type="domain" description="Amino acid transporter transmembrane" evidence="9">
    <location>
        <begin position="126"/>
        <end position="447"/>
    </location>
</feature>
<evidence type="ECO:0000256" key="5">
    <source>
        <dbReference type="ARBA" id="ARBA00023136"/>
    </source>
</evidence>
<feature type="transmembrane region" description="Helical" evidence="8">
    <location>
        <begin position="180"/>
        <end position="197"/>
    </location>
</feature>
<evidence type="ECO:0000256" key="2">
    <source>
        <dbReference type="ARBA" id="ARBA00022692"/>
    </source>
</evidence>
<dbReference type="RefSeq" id="XP_024390533.1">
    <property type="nucleotide sequence ID" value="XM_024534765.2"/>
</dbReference>
<dbReference type="RefSeq" id="XP_024390540.1">
    <property type="nucleotide sequence ID" value="XM_024534772.2"/>
</dbReference>
<accession>A0A2K1L7Q2</accession>
<dbReference type="EnsemblPlants" id="Pp3c1_9690V3.4">
    <property type="protein sequence ID" value="Pp3c1_9690V3.4"/>
    <property type="gene ID" value="Pp3c1_9690"/>
</dbReference>
<dbReference type="GO" id="GO:0006865">
    <property type="term" value="P:amino acid transport"/>
    <property type="evidence" value="ECO:0007669"/>
    <property type="project" value="UniProtKB-KW"/>
</dbReference>
<keyword evidence="6" id="KW-0325">Glycoprotein</keyword>
<keyword evidence="4 8" id="KW-1133">Transmembrane helix</keyword>
<feature type="transmembrane region" description="Helical" evidence="8">
    <location>
        <begin position="469"/>
        <end position="487"/>
    </location>
</feature>
<feature type="transmembrane region" description="Helical" evidence="8">
    <location>
        <begin position="139"/>
        <end position="160"/>
    </location>
</feature>
<proteinExistence type="inferred from homology"/>
<feature type="transmembrane region" description="Helical" evidence="8">
    <location>
        <begin position="320"/>
        <end position="340"/>
    </location>
</feature>
<keyword evidence="12" id="KW-1185">Reference proteome</keyword>
<evidence type="ECO:0000313" key="11">
    <source>
        <dbReference type="EnsemblPlants" id="Pp3c1_9690V3.1"/>
    </source>
</evidence>
<keyword evidence="2 8" id="KW-0812">Transmembrane</keyword>
<dbReference type="STRING" id="3218.A0A2K1L7Q2"/>
<name>A0A2K1L7Q2_PHYPA</name>
<dbReference type="PROSITE" id="PS51257">
    <property type="entry name" value="PROKAR_LIPOPROTEIN"/>
    <property type="match status" value="1"/>
</dbReference>
<organism evidence="10">
    <name type="scientific">Physcomitrium patens</name>
    <name type="common">Spreading-leaved earth moss</name>
    <name type="synonym">Physcomitrella patens</name>
    <dbReference type="NCBI Taxonomy" id="3218"/>
    <lineage>
        <taxon>Eukaryota</taxon>
        <taxon>Viridiplantae</taxon>
        <taxon>Streptophyta</taxon>
        <taxon>Embryophyta</taxon>
        <taxon>Bryophyta</taxon>
        <taxon>Bryophytina</taxon>
        <taxon>Bryopsida</taxon>
        <taxon>Funariidae</taxon>
        <taxon>Funariales</taxon>
        <taxon>Funariaceae</taxon>
        <taxon>Physcomitrium</taxon>
    </lineage>
</organism>
<evidence type="ECO:0000256" key="4">
    <source>
        <dbReference type="ARBA" id="ARBA00022989"/>
    </source>
</evidence>
<evidence type="ECO:0000256" key="1">
    <source>
        <dbReference type="ARBA" id="ARBA00004141"/>
    </source>
</evidence>
<dbReference type="PaxDb" id="3218-PP1S38_28V6.1"/>
<evidence type="ECO:0000256" key="3">
    <source>
        <dbReference type="ARBA" id="ARBA00022970"/>
    </source>
</evidence>
<dbReference type="RefSeq" id="XP_024390529.1">
    <property type="nucleotide sequence ID" value="XM_024534761.2"/>
</dbReference>
<evidence type="ECO:0000313" key="10">
    <source>
        <dbReference type="EMBL" id="PNR62024.1"/>
    </source>
</evidence>
<dbReference type="PANTHER" id="PTHR16189:SF0">
    <property type="entry name" value="TRANSMEMBRANE PROTEIN 104"/>
    <property type="match status" value="1"/>
</dbReference>
<evidence type="ECO:0000256" key="7">
    <source>
        <dbReference type="ARBA" id="ARBA00038166"/>
    </source>
</evidence>
<gene>
    <name evidence="11" type="primary">LOC112289507</name>
    <name evidence="10" type="ORF">PHYPA_000448</name>
</gene>
<dbReference type="Proteomes" id="UP000006727">
    <property type="component" value="Chromosome 1"/>
</dbReference>
<feature type="transmembrane region" description="Helical" evidence="8">
    <location>
        <begin position="209"/>
        <end position="227"/>
    </location>
</feature>
<dbReference type="AlphaFoldDB" id="A0A2K1L7Q2"/>
<dbReference type="OrthoDB" id="294541at2759"/>
<protein>
    <recommendedName>
        <fullName evidence="9">Amino acid transporter transmembrane domain-containing protein</fullName>
    </recommendedName>
</protein>
<comment type="similarity">
    <text evidence="7">Belongs to the TMEM104 family.</text>
</comment>
<dbReference type="KEGG" id="ppp:112289507"/>
<reference evidence="11" key="3">
    <citation type="submission" date="2020-12" db="UniProtKB">
        <authorList>
            <consortium name="EnsemblPlants"/>
        </authorList>
    </citation>
    <scope>IDENTIFICATION</scope>
</reference>
<dbReference type="Gramene" id="Pp3c1_9690V3.4">
    <property type="protein sequence ID" value="Pp3c1_9690V3.4"/>
    <property type="gene ID" value="Pp3c1_9690"/>
</dbReference>
<dbReference type="GeneID" id="112289507"/>
<reference evidence="10 12" key="1">
    <citation type="journal article" date="2008" name="Science">
        <title>The Physcomitrella genome reveals evolutionary insights into the conquest of land by plants.</title>
        <authorList>
            <person name="Rensing S."/>
            <person name="Lang D."/>
            <person name="Zimmer A."/>
            <person name="Terry A."/>
            <person name="Salamov A."/>
            <person name="Shapiro H."/>
            <person name="Nishiyama T."/>
            <person name="Perroud P.-F."/>
            <person name="Lindquist E."/>
            <person name="Kamisugi Y."/>
            <person name="Tanahashi T."/>
            <person name="Sakakibara K."/>
            <person name="Fujita T."/>
            <person name="Oishi K."/>
            <person name="Shin-I T."/>
            <person name="Kuroki Y."/>
            <person name="Toyoda A."/>
            <person name="Suzuki Y."/>
            <person name="Hashimoto A."/>
            <person name="Yamaguchi K."/>
            <person name="Sugano A."/>
            <person name="Kohara Y."/>
            <person name="Fujiyama A."/>
            <person name="Anterola A."/>
            <person name="Aoki S."/>
            <person name="Ashton N."/>
            <person name="Barbazuk W.B."/>
            <person name="Barker E."/>
            <person name="Bennetzen J."/>
            <person name="Bezanilla M."/>
            <person name="Blankenship R."/>
            <person name="Cho S.H."/>
            <person name="Dutcher S."/>
            <person name="Estelle M."/>
            <person name="Fawcett J.A."/>
            <person name="Gundlach H."/>
            <person name="Hanada K."/>
            <person name="Heyl A."/>
            <person name="Hicks K.A."/>
            <person name="Hugh J."/>
            <person name="Lohr M."/>
            <person name="Mayer K."/>
            <person name="Melkozernov A."/>
            <person name="Murata T."/>
            <person name="Nelson D."/>
            <person name="Pils B."/>
            <person name="Prigge M."/>
            <person name="Reiss B."/>
            <person name="Renner T."/>
            <person name="Rombauts S."/>
            <person name="Rushton P."/>
            <person name="Sanderfoot A."/>
            <person name="Schween G."/>
            <person name="Shiu S.-H."/>
            <person name="Stueber K."/>
            <person name="Theodoulou F.L."/>
            <person name="Tu H."/>
            <person name="Van de Peer Y."/>
            <person name="Verrier P.J."/>
            <person name="Waters E."/>
            <person name="Wood A."/>
            <person name="Yang L."/>
            <person name="Cove D."/>
            <person name="Cuming A."/>
            <person name="Hasebe M."/>
            <person name="Lucas S."/>
            <person name="Mishler D.B."/>
            <person name="Reski R."/>
            <person name="Grigoriev I."/>
            <person name="Quatrano R.S."/>
            <person name="Boore J.L."/>
        </authorList>
    </citation>
    <scope>NUCLEOTIDE SEQUENCE [LARGE SCALE GENOMIC DNA]</scope>
    <source>
        <strain evidence="11 12">cv. Gransden 2004</strain>
    </source>
</reference>
<dbReference type="Pfam" id="PF01490">
    <property type="entry name" value="Aa_trans"/>
    <property type="match status" value="2"/>
</dbReference>
<dbReference type="EnsemblPlants" id="Pp3c1_9690V3.1">
    <property type="protein sequence ID" value="Pp3c1_9690V3.1"/>
    <property type="gene ID" value="Pp3c1_9690"/>
</dbReference>
<evidence type="ECO:0000313" key="12">
    <source>
        <dbReference type="Proteomes" id="UP000006727"/>
    </source>
</evidence>
<keyword evidence="5 8" id="KW-0472">Membrane</keyword>
<dbReference type="EMBL" id="ABEU02000001">
    <property type="protein sequence ID" value="PNR62024.1"/>
    <property type="molecule type" value="Genomic_DNA"/>
</dbReference>
<feature type="transmembrane region" description="Helical" evidence="8">
    <location>
        <begin position="412"/>
        <end position="432"/>
    </location>
</feature>
<feature type="transmembrane region" description="Helical" evidence="8">
    <location>
        <begin position="277"/>
        <end position="300"/>
    </location>
</feature>
<dbReference type="Gramene" id="Pp3c1_9690V3.1">
    <property type="protein sequence ID" value="Pp3c1_9690V3.1"/>
    <property type="gene ID" value="Pp3c1_9690"/>
</dbReference>
<dbReference type="PANTHER" id="PTHR16189">
    <property type="entry name" value="TRANSMEMBRANE PROTEIN 104-RELATED"/>
    <property type="match status" value="1"/>
</dbReference>
<dbReference type="GO" id="GO:0016020">
    <property type="term" value="C:membrane"/>
    <property type="evidence" value="ECO:0007669"/>
    <property type="project" value="UniProtKB-SubCell"/>
</dbReference>
<feature type="transmembrane region" description="Helical" evidence="8">
    <location>
        <begin position="42"/>
        <end position="68"/>
    </location>
</feature>
<evidence type="ECO:0000259" key="9">
    <source>
        <dbReference type="Pfam" id="PF01490"/>
    </source>
</evidence>
<keyword evidence="3" id="KW-0029">Amino-acid transport</keyword>
<dbReference type="EnsemblPlants" id="Pp3c1_9690V3.2">
    <property type="protein sequence ID" value="Pp3c1_9690V3.2"/>
    <property type="gene ID" value="Pp3c1_9690"/>
</dbReference>
<reference evidence="10 12" key="2">
    <citation type="journal article" date="2018" name="Plant J.">
        <title>The Physcomitrella patens chromosome-scale assembly reveals moss genome structure and evolution.</title>
        <authorList>
            <person name="Lang D."/>
            <person name="Ullrich K.K."/>
            <person name="Murat F."/>
            <person name="Fuchs J."/>
            <person name="Jenkins J."/>
            <person name="Haas F.B."/>
            <person name="Piednoel M."/>
            <person name="Gundlach H."/>
            <person name="Van Bel M."/>
            <person name="Meyberg R."/>
            <person name="Vives C."/>
            <person name="Morata J."/>
            <person name="Symeonidi A."/>
            <person name="Hiss M."/>
            <person name="Muchero W."/>
            <person name="Kamisugi Y."/>
            <person name="Saleh O."/>
            <person name="Blanc G."/>
            <person name="Decker E.L."/>
            <person name="van Gessel N."/>
            <person name="Grimwood J."/>
            <person name="Hayes R.D."/>
            <person name="Graham S.W."/>
            <person name="Gunter L.E."/>
            <person name="McDaniel S.F."/>
            <person name="Hoernstein S.N.W."/>
            <person name="Larsson A."/>
            <person name="Li F.W."/>
            <person name="Perroud P.F."/>
            <person name="Phillips J."/>
            <person name="Ranjan P."/>
            <person name="Rokshar D.S."/>
            <person name="Rothfels C.J."/>
            <person name="Schneider L."/>
            <person name="Shu S."/>
            <person name="Stevenson D.W."/>
            <person name="Thummler F."/>
            <person name="Tillich M."/>
            <person name="Villarreal Aguilar J.C."/>
            <person name="Widiez T."/>
            <person name="Wong G.K."/>
            <person name="Wymore A."/>
            <person name="Zhang Y."/>
            <person name="Zimmer A.D."/>
            <person name="Quatrano R.S."/>
            <person name="Mayer K.F.X."/>
            <person name="Goodstein D."/>
            <person name="Casacuberta J.M."/>
            <person name="Vandepoele K."/>
            <person name="Reski R."/>
            <person name="Cuming A.C."/>
            <person name="Tuskan G.A."/>
            <person name="Maumus F."/>
            <person name="Salse J."/>
            <person name="Schmutz J."/>
            <person name="Rensing S.A."/>
        </authorList>
    </citation>
    <scope>NUCLEOTIDE SEQUENCE [LARGE SCALE GENOMIC DNA]</scope>
    <source>
        <strain evidence="11 12">cv. Gransden 2004</strain>
    </source>
</reference>
<sequence length="495" mass="54958">MTKMDDVHGSQYSPFVAFIYLFNLMVGTGCLALPSVLLKGGWFLGGFFIVIVAFLSYVSVTFMLEAMATANAVIRLRSKGGLEEFVLLSEESGTLKGDGSLEDMSQLHPTASDTHLFQIIRRTELGEMAGLFFNEWGMIIFYTILILYLIGDSVIYSTLVARSLSVFFDDFTPTERSFDLYLGIFFCVSLPLCFFDFQKTKLLQMTTLAIRNLSLYTMIVLSAMKLVKRGRQDTDVPVANIAALPNLFGGAVYSFMCHHSLPGIITPMKDKSNLQRIVQFAFGSVIVVYLLLFVTSGLAFGLEGIKDPLTFNFPPKQYGFLGDCLFLFPVFTLSSSFPMLSITLRNNLDTLIQHISQKVTHGNAPSDTIVSTSQSKTGYRRILMTLLAVIPPTVLCYIAEHAEVSVDELVGFTGAFAGCAVMLIIPASLVYCSRREFAKAYAKAWNHQKTISKPATPKNIHQSPFSGHVWVLAILVWAGLSVLFNLFEDWELSKK</sequence>
<dbReference type="Gramene" id="Pp3c1_9690V3.2">
    <property type="protein sequence ID" value="Pp3c1_9690V3.2"/>
    <property type="gene ID" value="Pp3c1_9690"/>
</dbReference>
<comment type="subcellular location">
    <subcellularLocation>
        <location evidence="1">Membrane</location>
        <topology evidence="1">Multi-pass membrane protein</topology>
    </subcellularLocation>
</comment>
<feature type="domain" description="Amino acid transporter transmembrane" evidence="9">
    <location>
        <begin position="13"/>
        <end position="67"/>
    </location>
</feature>
<feature type="transmembrane region" description="Helical" evidence="8">
    <location>
        <begin position="382"/>
        <end position="400"/>
    </location>
</feature>
<keyword evidence="3" id="KW-0813">Transport</keyword>